<proteinExistence type="predicted"/>
<accession>A0A4U3FPL8</accession>
<evidence type="ECO:0000313" key="5">
    <source>
        <dbReference type="Proteomes" id="UP000661012"/>
    </source>
</evidence>
<dbReference type="AlphaFoldDB" id="A0A4U3FPL8"/>
<dbReference type="InterPro" id="IPR032710">
    <property type="entry name" value="NTF2-like_dom_sf"/>
</dbReference>
<dbReference type="Proteomes" id="UP000306393">
    <property type="component" value="Unassembled WGS sequence"/>
</dbReference>
<gene>
    <name evidence="3" type="ORF">EpCFBP13511_02230</name>
    <name evidence="2" type="ORF">IFT93_01515</name>
</gene>
<evidence type="ECO:0000259" key="1">
    <source>
        <dbReference type="Pfam" id="PF14534"/>
    </source>
</evidence>
<sequence length="127" mass="14209">MTDLSERLLILQALEIELHQPAIRHDAQRVDALLHQDFTETGRSGIRYTRQQVIDALATESGTTAIDAGDFALTMLADGVALLNYTSTQRDATGMAVNRTMRTSLWIWSAKVGHWQMRFHQGTPAKD</sequence>
<dbReference type="EMBL" id="JACYNN010000001">
    <property type="protein sequence ID" value="MBD8105098.1"/>
    <property type="molecule type" value="Genomic_DNA"/>
</dbReference>
<protein>
    <submittedName>
        <fullName evidence="3">DUF4440 domain-containing protein</fullName>
    </submittedName>
</protein>
<keyword evidence="5" id="KW-1185">Reference proteome</keyword>
<dbReference type="InterPro" id="IPR027843">
    <property type="entry name" value="DUF4440"/>
</dbReference>
<dbReference type="EMBL" id="QGAC01000001">
    <property type="protein sequence ID" value="TKJ95195.1"/>
    <property type="molecule type" value="Genomic_DNA"/>
</dbReference>
<dbReference type="Gene3D" id="3.10.450.50">
    <property type="match status" value="1"/>
</dbReference>
<evidence type="ECO:0000313" key="2">
    <source>
        <dbReference type="EMBL" id="MBD8105098.1"/>
    </source>
</evidence>
<dbReference type="RefSeq" id="WP_137268621.1">
    <property type="nucleotide sequence ID" value="NZ_JACYNM010000001.1"/>
</dbReference>
<dbReference type="OrthoDB" id="121974at2"/>
<reference evidence="3 4" key="1">
    <citation type="journal article" date="2019" name="Sci. Rep.">
        <title>Differences in resource use lead to coexistence of seed-transmitted microbial populations.</title>
        <authorList>
            <person name="Torres-Cortes G."/>
            <person name="Garcia B.J."/>
            <person name="Compant S."/>
            <person name="Rezki S."/>
            <person name="Jones P."/>
            <person name="Preveaux A."/>
            <person name="Briand M."/>
            <person name="Roulet A."/>
            <person name="Bouchez O."/>
            <person name="Jacobson D."/>
            <person name="Barret M."/>
        </authorList>
    </citation>
    <scope>NUCLEOTIDE SEQUENCE [LARGE SCALE GENOMIC DNA]</scope>
    <source>
        <strain evidence="3 4">CFBP13511</strain>
    </source>
</reference>
<dbReference type="SUPFAM" id="SSF54427">
    <property type="entry name" value="NTF2-like"/>
    <property type="match status" value="1"/>
</dbReference>
<dbReference type="Proteomes" id="UP000661012">
    <property type="component" value="Unassembled WGS sequence"/>
</dbReference>
<dbReference type="STRING" id="1219360.GCA_001571305_00791"/>
<name>A0A4U3FPL8_9GAMM</name>
<evidence type="ECO:0000313" key="4">
    <source>
        <dbReference type="Proteomes" id="UP000306393"/>
    </source>
</evidence>
<reference evidence="2 5" key="2">
    <citation type="journal article" date="2020" name="FEMS Microbiol. Ecol.">
        <title>Temporal dynamics of bacterial communities during seed development and maturation.</title>
        <authorList>
            <person name="Chesneau G."/>
            <person name="Torres-Cortes G."/>
            <person name="Briand M."/>
            <person name="Darrasse A."/>
            <person name="Preveaux A."/>
            <person name="Marais C."/>
            <person name="Jacques M.A."/>
            <person name="Shade A."/>
            <person name="Barret M."/>
        </authorList>
    </citation>
    <scope>NUCLEOTIDE SEQUENCE [LARGE SCALE GENOMIC DNA]</scope>
    <source>
        <strain evidence="2 5">CFBP13732</strain>
    </source>
</reference>
<feature type="domain" description="DUF4440" evidence="1">
    <location>
        <begin position="11"/>
        <end position="117"/>
    </location>
</feature>
<organism evidence="3 4">
    <name type="scientific">Erwinia persicina</name>
    <dbReference type="NCBI Taxonomy" id="55211"/>
    <lineage>
        <taxon>Bacteria</taxon>
        <taxon>Pseudomonadati</taxon>
        <taxon>Pseudomonadota</taxon>
        <taxon>Gammaproteobacteria</taxon>
        <taxon>Enterobacterales</taxon>
        <taxon>Erwiniaceae</taxon>
        <taxon>Erwinia</taxon>
    </lineage>
</organism>
<dbReference type="Pfam" id="PF14534">
    <property type="entry name" value="DUF4440"/>
    <property type="match status" value="1"/>
</dbReference>
<evidence type="ECO:0000313" key="3">
    <source>
        <dbReference type="EMBL" id="TKJ95195.1"/>
    </source>
</evidence>
<comment type="caution">
    <text evidence="3">The sequence shown here is derived from an EMBL/GenBank/DDBJ whole genome shotgun (WGS) entry which is preliminary data.</text>
</comment>